<keyword evidence="8" id="KW-1185">Reference proteome</keyword>
<dbReference type="EC" id="3.1.11.2" evidence="7"/>
<sequence>MVVASLNVNGVRAAHRRGMPAWLEQRRPDVLLLQEVRADAETVAEHLGEGWHVVEAVCAQKGRSGVAVAARTPLRDPVTTLPGFADDGRWVEATVGEGDAAVRCVSVYVHSGEAGTERQVDKVRFLAAMSVRLGELRAREAAGGPPVVVAGDLNIGHTERDIRNWKGNRGKAGFLPEERAFLDSWYAGGWVDVSRRLHGDVDGPYSWWSWRGQAFDTDTGWRIDVHVATEALAARARFSEVDRAASYAERFSDHAPVVVGYDV</sequence>
<keyword evidence="4 7" id="KW-0378">Hydrolase</keyword>
<keyword evidence="3" id="KW-0479">Metal-binding</keyword>
<dbReference type="InterPro" id="IPR036691">
    <property type="entry name" value="Endo/exonu/phosph_ase_sf"/>
</dbReference>
<dbReference type="Pfam" id="PF03372">
    <property type="entry name" value="Exo_endo_phos"/>
    <property type="match status" value="1"/>
</dbReference>
<dbReference type="NCBIfam" id="TIGR00633">
    <property type="entry name" value="xth"/>
    <property type="match status" value="1"/>
</dbReference>
<evidence type="ECO:0000256" key="5">
    <source>
        <dbReference type="ARBA" id="ARBA00022842"/>
    </source>
</evidence>
<feature type="domain" description="Endonuclease/exonuclease/phosphatase" evidence="6">
    <location>
        <begin position="4"/>
        <end position="254"/>
    </location>
</feature>
<dbReference type="EMBL" id="JBHSLD010000006">
    <property type="protein sequence ID" value="MFC5380173.1"/>
    <property type="molecule type" value="Genomic_DNA"/>
</dbReference>
<comment type="cofactor">
    <cofactor evidence="1">
        <name>Mg(2+)</name>
        <dbReference type="ChEBI" id="CHEBI:18420"/>
    </cofactor>
</comment>
<evidence type="ECO:0000256" key="1">
    <source>
        <dbReference type="ARBA" id="ARBA00001946"/>
    </source>
</evidence>
<dbReference type="SUPFAM" id="SSF56219">
    <property type="entry name" value="DNase I-like"/>
    <property type="match status" value="1"/>
</dbReference>
<reference evidence="8" key="1">
    <citation type="journal article" date="2019" name="Int. J. Syst. Evol. Microbiol.">
        <title>The Global Catalogue of Microorganisms (GCM) 10K type strain sequencing project: providing services to taxonomists for standard genome sequencing and annotation.</title>
        <authorList>
            <consortium name="The Broad Institute Genomics Platform"/>
            <consortium name="The Broad Institute Genome Sequencing Center for Infectious Disease"/>
            <person name="Wu L."/>
            <person name="Ma J."/>
        </authorList>
    </citation>
    <scope>NUCLEOTIDE SEQUENCE [LARGE SCALE GENOMIC DNA]</scope>
    <source>
        <strain evidence="8">CCUG 43114</strain>
    </source>
</reference>
<comment type="similarity">
    <text evidence="2">Belongs to the DNA repair enzymes AP/ExoA family.</text>
</comment>
<dbReference type="InterPro" id="IPR004808">
    <property type="entry name" value="AP_endonuc_1"/>
</dbReference>
<evidence type="ECO:0000256" key="2">
    <source>
        <dbReference type="ARBA" id="ARBA00007092"/>
    </source>
</evidence>
<evidence type="ECO:0000313" key="8">
    <source>
        <dbReference type="Proteomes" id="UP001596122"/>
    </source>
</evidence>
<name>A0ABW0GJX4_9MICO</name>
<dbReference type="Proteomes" id="UP001596122">
    <property type="component" value="Unassembled WGS sequence"/>
</dbReference>
<protein>
    <submittedName>
        <fullName evidence="7">Exodeoxyribonuclease III</fullName>
        <ecNumber evidence="7">3.1.11.2</ecNumber>
    </submittedName>
</protein>
<comment type="caution">
    <text evidence="7">The sequence shown here is derived from an EMBL/GenBank/DDBJ whole genome shotgun (WGS) entry which is preliminary data.</text>
</comment>
<evidence type="ECO:0000313" key="7">
    <source>
        <dbReference type="EMBL" id="MFC5380173.1"/>
    </source>
</evidence>
<dbReference type="PANTHER" id="PTHR43250">
    <property type="entry name" value="EXODEOXYRIBONUCLEASE III"/>
    <property type="match status" value="1"/>
</dbReference>
<dbReference type="PANTHER" id="PTHR43250:SF2">
    <property type="entry name" value="EXODEOXYRIBONUCLEASE III"/>
    <property type="match status" value="1"/>
</dbReference>
<evidence type="ECO:0000256" key="4">
    <source>
        <dbReference type="ARBA" id="ARBA00022801"/>
    </source>
</evidence>
<evidence type="ECO:0000259" key="6">
    <source>
        <dbReference type="Pfam" id="PF03372"/>
    </source>
</evidence>
<dbReference type="GO" id="GO:0008311">
    <property type="term" value="F:double-stranded DNA 3'-5' DNA exonuclease activity"/>
    <property type="evidence" value="ECO:0007669"/>
    <property type="project" value="UniProtKB-EC"/>
</dbReference>
<dbReference type="Gene3D" id="3.60.10.10">
    <property type="entry name" value="Endonuclease/exonuclease/phosphatase"/>
    <property type="match status" value="1"/>
</dbReference>
<proteinExistence type="inferred from homology"/>
<dbReference type="InterPro" id="IPR037493">
    <property type="entry name" value="ExoIII-like"/>
</dbReference>
<dbReference type="RefSeq" id="WP_340267395.1">
    <property type="nucleotide sequence ID" value="NZ_JBBEOG010000001.1"/>
</dbReference>
<dbReference type="InterPro" id="IPR005135">
    <property type="entry name" value="Endo/exonuclease/phosphatase"/>
</dbReference>
<organism evidence="7 8">
    <name type="scientific">Aquipuribacter nitratireducens</name>
    <dbReference type="NCBI Taxonomy" id="650104"/>
    <lineage>
        <taxon>Bacteria</taxon>
        <taxon>Bacillati</taxon>
        <taxon>Actinomycetota</taxon>
        <taxon>Actinomycetes</taxon>
        <taxon>Micrococcales</taxon>
        <taxon>Intrasporangiaceae</taxon>
        <taxon>Aquipuribacter</taxon>
    </lineage>
</organism>
<accession>A0ABW0GJX4</accession>
<gene>
    <name evidence="7" type="ORF">ACFPJ6_05175</name>
</gene>
<keyword evidence="5" id="KW-0460">Magnesium</keyword>
<dbReference type="PROSITE" id="PS51435">
    <property type="entry name" value="AP_NUCLEASE_F1_4"/>
    <property type="match status" value="1"/>
</dbReference>
<evidence type="ECO:0000256" key="3">
    <source>
        <dbReference type="ARBA" id="ARBA00022723"/>
    </source>
</evidence>